<evidence type="ECO:0000256" key="3">
    <source>
        <dbReference type="ARBA" id="ARBA00022723"/>
    </source>
</evidence>
<organism evidence="12 13">
    <name type="scientific">Mortierella alpina</name>
    <name type="common">Oleaginous fungus</name>
    <name type="synonym">Mortierella renispora</name>
    <dbReference type="NCBI Taxonomy" id="64518"/>
    <lineage>
        <taxon>Eukaryota</taxon>
        <taxon>Fungi</taxon>
        <taxon>Fungi incertae sedis</taxon>
        <taxon>Mucoromycota</taxon>
        <taxon>Mortierellomycotina</taxon>
        <taxon>Mortierellomycetes</taxon>
        <taxon>Mortierellales</taxon>
        <taxon>Mortierellaceae</taxon>
        <taxon>Mortierella</taxon>
    </lineage>
</organism>
<feature type="region of interest" description="Disordered" evidence="9">
    <location>
        <begin position="234"/>
        <end position="253"/>
    </location>
</feature>
<dbReference type="GO" id="GO:0008270">
    <property type="term" value="F:zinc ion binding"/>
    <property type="evidence" value="ECO:0007669"/>
    <property type="project" value="UniProtKB-KW"/>
</dbReference>
<keyword evidence="7 10" id="KW-0472">Membrane</keyword>
<dbReference type="AlphaFoldDB" id="A0A9P8A9U8"/>
<evidence type="ECO:0000256" key="5">
    <source>
        <dbReference type="ARBA" id="ARBA00022833"/>
    </source>
</evidence>
<feature type="transmembrane region" description="Helical" evidence="10">
    <location>
        <begin position="51"/>
        <end position="73"/>
    </location>
</feature>
<evidence type="ECO:0000256" key="6">
    <source>
        <dbReference type="ARBA" id="ARBA00022989"/>
    </source>
</evidence>
<evidence type="ECO:0000313" key="12">
    <source>
        <dbReference type="EMBL" id="KAG9326570.1"/>
    </source>
</evidence>
<dbReference type="Gene3D" id="3.30.40.10">
    <property type="entry name" value="Zinc/RING finger domain, C3HC4 (zinc finger)"/>
    <property type="match status" value="1"/>
</dbReference>
<evidence type="ECO:0000256" key="8">
    <source>
        <dbReference type="PROSITE-ProRule" id="PRU00175"/>
    </source>
</evidence>
<keyword evidence="6 10" id="KW-1133">Transmembrane helix</keyword>
<evidence type="ECO:0000256" key="4">
    <source>
        <dbReference type="ARBA" id="ARBA00022771"/>
    </source>
</evidence>
<dbReference type="EMBL" id="JAIFTL010000017">
    <property type="protein sequence ID" value="KAG9326570.1"/>
    <property type="molecule type" value="Genomic_DNA"/>
</dbReference>
<comment type="caution">
    <text evidence="12">The sequence shown here is derived from an EMBL/GenBank/DDBJ whole genome shotgun (WGS) entry which is preliminary data.</text>
</comment>
<keyword evidence="5" id="KW-0862">Zinc</keyword>
<dbReference type="PANTHER" id="PTHR47168:SF1">
    <property type="entry name" value="OS02G0798600 PROTEIN"/>
    <property type="match status" value="1"/>
</dbReference>
<name>A0A9P8A9U8_MORAP</name>
<gene>
    <name evidence="12" type="ORF">KVV02_001497</name>
</gene>
<evidence type="ECO:0000256" key="7">
    <source>
        <dbReference type="ARBA" id="ARBA00023136"/>
    </source>
</evidence>
<evidence type="ECO:0000256" key="2">
    <source>
        <dbReference type="ARBA" id="ARBA00022692"/>
    </source>
</evidence>
<keyword evidence="3" id="KW-0479">Metal-binding</keyword>
<evidence type="ECO:0000259" key="11">
    <source>
        <dbReference type="PROSITE" id="PS50089"/>
    </source>
</evidence>
<dbReference type="Proteomes" id="UP000717515">
    <property type="component" value="Unassembled WGS sequence"/>
</dbReference>
<sequence>MGAAETVRTMAQLISTTAQVLASATLAALQPTPDLMEDTPVDRSAAYVSIRIMTVGGLTLLFIGICCLAAVLLRFSSYERRTVHTVEPEKAPVLNQETINSTIPIRIYPSQEHLFLKSDDPRSKTAEGSPLVQRIPGSEIDDAAQGDDQRQEDQKRDELDGTHSSIEDGKQMLFYAQQYSFMSFSLMSKLWSRDSSRCSSTFSSPSLNQPSRMAPLSTLRSQSLPTLPTWTSCIQTQEDGGPSENDDPAATENAPSEDLCSICLGEYMTGDQLRVLPCSHEYHVECIDLWLTLKSTQCPLCKHNMLDDTTPSSPECVVDVPS</sequence>
<evidence type="ECO:0000313" key="13">
    <source>
        <dbReference type="Proteomes" id="UP000717515"/>
    </source>
</evidence>
<dbReference type="InterPro" id="IPR013083">
    <property type="entry name" value="Znf_RING/FYVE/PHD"/>
</dbReference>
<dbReference type="PROSITE" id="PS50089">
    <property type="entry name" value="ZF_RING_2"/>
    <property type="match status" value="1"/>
</dbReference>
<dbReference type="Pfam" id="PF13639">
    <property type="entry name" value="zf-RING_2"/>
    <property type="match status" value="1"/>
</dbReference>
<dbReference type="SUPFAM" id="SSF57850">
    <property type="entry name" value="RING/U-box"/>
    <property type="match status" value="1"/>
</dbReference>
<dbReference type="PANTHER" id="PTHR47168">
    <property type="entry name" value="RING ZINC FINGER DOMAIN SUPERFAMILY PROTEIN-RELATED"/>
    <property type="match status" value="1"/>
</dbReference>
<protein>
    <recommendedName>
        <fullName evidence="11">RING-type domain-containing protein</fullName>
    </recommendedName>
</protein>
<comment type="subcellular location">
    <subcellularLocation>
        <location evidence="1">Membrane</location>
        <topology evidence="1">Single-pass membrane protein</topology>
    </subcellularLocation>
</comment>
<accession>A0A9P8A9U8</accession>
<feature type="domain" description="RING-type" evidence="11">
    <location>
        <begin position="260"/>
        <end position="302"/>
    </location>
</feature>
<reference evidence="12" key="1">
    <citation type="submission" date="2021-07" db="EMBL/GenBank/DDBJ databases">
        <title>Draft genome of Mortierella alpina, strain LL118, isolated from an aspen leaf litter sample.</title>
        <authorList>
            <person name="Yang S."/>
            <person name="Vinatzer B.A."/>
        </authorList>
    </citation>
    <scope>NUCLEOTIDE SEQUENCE</scope>
    <source>
        <strain evidence="12">LL118</strain>
    </source>
</reference>
<feature type="compositionally biased region" description="Basic and acidic residues" evidence="9">
    <location>
        <begin position="147"/>
        <end position="165"/>
    </location>
</feature>
<dbReference type="InterPro" id="IPR001841">
    <property type="entry name" value="Znf_RING"/>
</dbReference>
<feature type="region of interest" description="Disordered" evidence="9">
    <location>
        <begin position="120"/>
        <end position="165"/>
    </location>
</feature>
<keyword evidence="2 10" id="KW-0812">Transmembrane</keyword>
<dbReference type="InterPro" id="IPR051653">
    <property type="entry name" value="E3_ligase_sorting_rcpt"/>
</dbReference>
<proteinExistence type="predicted"/>
<dbReference type="GO" id="GO:0016020">
    <property type="term" value="C:membrane"/>
    <property type="evidence" value="ECO:0007669"/>
    <property type="project" value="UniProtKB-SubCell"/>
</dbReference>
<evidence type="ECO:0000256" key="1">
    <source>
        <dbReference type="ARBA" id="ARBA00004167"/>
    </source>
</evidence>
<evidence type="ECO:0000256" key="10">
    <source>
        <dbReference type="SAM" id="Phobius"/>
    </source>
</evidence>
<keyword evidence="4 8" id="KW-0863">Zinc-finger</keyword>
<dbReference type="SMART" id="SM00184">
    <property type="entry name" value="RING"/>
    <property type="match status" value="1"/>
</dbReference>
<evidence type="ECO:0000256" key="9">
    <source>
        <dbReference type="SAM" id="MobiDB-lite"/>
    </source>
</evidence>